<sequence>MRSNALWLSSPARTVIELASLASLDELVVLIDQLVREPRPELENRWEPFVHLAEWKKMAADFHGRGAKKLRGATELARVGSDSPPETKLRLAIMRAGLPEPDLQIDLPVRGWRRPSADLGYKELLIAVHYDGGSHREREQQQRDNWRDNAFSAEGWRNLHCNSRDLAGGFRDTCARLERLINEQRQRLGAELRRRPA</sequence>
<dbReference type="SUPFAM" id="SSF52980">
    <property type="entry name" value="Restriction endonuclease-like"/>
    <property type="match status" value="1"/>
</dbReference>
<dbReference type="EMBL" id="JACHDR010000001">
    <property type="protein sequence ID" value="MBB5512532.1"/>
    <property type="molecule type" value="Genomic_DNA"/>
</dbReference>
<evidence type="ECO:0000313" key="1">
    <source>
        <dbReference type="EMBL" id="MBB5512532.1"/>
    </source>
</evidence>
<protein>
    <recommendedName>
        <fullName evidence="3">DUF559 domain-containing protein</fullName>
    </recommendedName>
</protein>
<dbReference type="InterPro" id="IPR011335">
    <property type="entry name" value="Restrct_endonuc-II-like"/>
</dbReference>
<dbReference type="Proteomes" id="UP000580797">
    <property type="component" value="Unassembled WGS sequence"/>
</dbReference>
<evidence type="ECO:0008006" key="3">
    <source>
        <dbReference type="Google" id="ProtNLM"/>
    </source>
</evidence>
<accession>A0A7W8TTA2</accession>
<organism evidence="1 2">
    <name type="scientific">Neomicrococcus aestuarii</name>
    <dbReference type="NCBI Taxonomy" id="556325"/>
    <lineage>
        <taxon>Bacteria</taxon>
        <taxon>Bacillati</taxon>
        <taxon>Actinomycetota</taxon>
        <taxon>Actinomycetes</taxon>
        <taxon>Micrococcales</taxon>
        <taxon>Micrococcaceae</taxon>
        <taxon>Neomicrococcus</taxon>
    </lineage>
</organism>
<evidence type="ECO:0000313" key="2">
    <source>
        <dbReference type="Proteomes" id="UP000580797"/>
    </source>
</evidence>
<dbReference type="AlphaFoldDB" id="A0A7W8TTA2"/>
<gene>
    <name evidence="1" type="ORF">HD598_001219</name>
</gene>
<proteinExistence type="predicted"/>
<reference evidence="1 2" key="1">
    <citation type="submission" date="2020-08" db="EMBL/GenBank/DDBJ databases">
        <title>Sequencing the genomes of 1000 actinobacteria strains.</title>
        <authorList>
            <person name="Klenk H.-P."/>
        </authorList>
    </citation>
    <scope>NUCLEOTIDE SEQUENCE [LARGE SCALE GENOMIC DNA]</scope>
    <source>
        <strain evidence="1 2">DSM 105783</strain>
    </source>
</reference>
<dbReference type="RefSeq" id="WP_183664524.1">
    <property type="nucleotide sequence ID" value="NZ_BAAARH010000014.1"/>
</dbReference>
<comment type="caution">
    <text evidence="1">The sequence shown here is derived from an EMBL/GenBank/DDBJ whole genome shotgun (WGS) entry which is preliminary data.</text>
</comment>
<name>A0A7W8TTA2_9MICC</name>